<feature type="transmembrane region" description="Helical" evidence="6">
    <location>
        <begin position="94"/>
        <end position="116"/>
    </location>
</feature>
<dbReference type="Pfam" id="PF01943">
    <property type="entry name" value="Polysacc_synt"/>
    <property type="match status" value="1"/>
</dbReference>
<comment type="caution">
    <text evidence="7">The sequence shown here is derived from an EMBL/GenBank/DDBJ whole genome shotgun (WGS) entry which is preliminary data.</text>
</comment>
<feature type="transmembrane region" description="Helical" evidence="6">
    <location>
        <begin position="236"/>
        <end position="259"/>
    </location>
</feature>
<keyword evidence="3 6" id="KW-0812">Transmembrane</keyword>
<organism evidence="7 8">
    <name type="scientific">Caulobacter rhizosphaerae</name>
    <dbReference type="NCBI Taxonomy" id="2010972"/>
    <lineage>
        <taxon>Bacteria</taxon>
        <taxon>Pseudomonadati</taxon>
        <taxon>Pseudomonadota</taxon>
        <taxon>Alphaproteobacteria</taxon>
        <taxon>Caulobacterales</taxon>
        <taxon>Caulobacteraceae</taxon>
        <taxon>Caulobacter</taxon>
    </lineage>
</organism>
<feature type="transmembrane region" description="Helical" evidence="6">
    <location>
        <begin position="128"/>
        <end position="148"/>
    </location>
</feature>
<dbReference type="PANTHER" id="PTHR30250">
    <property type="entry name" value="PST FAMILY PREDICTED COLANIC ACID TRANSPORTER"/>
    <property type="match status" value="1"/>
</dbReference>
<feature type="transmembrane region" description="Helical" evidence="6">
    <location>
        <begin position="182"/>
        <end position="205"/>
    </location>
</feature>
<keyword evidence="2" id="KW-1003">Cell membrane</keyword>
<dbReference type="Proteomes" id="UP001262754">
    <property type="component" value="Unassembled WGS sequence"/>
</dbReference>
<dbReference type="EMBL" id="JAVDRL010000004">
    <property type="protein sequence ID" value="MDR6530838.1"/>
    <property type="molecule type" value="Genomic_DNA"/>
</dbReference>
<evidence type="ECO:0000256" key="5">
    <source>
        <dbReference type="ARBA" id="ARBA00023136"/>
    </source>
</evidence>
<keyword evidence="8" id="KW-1185">Reference proteome</keyword>
<dbReference type="InterPro" id="IPR050833">
    <property type="entry name" value="Poly_Biosynth_Transport"/>
</dbReference>
<dbReference type="RefSeq" id="WP_310030572.1">
    <property type="nucleotide sequence ID" value="NZ_JAVDRL010000004.1"/>
</dbReference>
<protein>
    <submittedName>
        <fullName evidence="7">O-antigen/teichoic acid export membrane protein</fullName>
    </submittedName>
</protein>
<feature type="transmembrane region" description="Helical" evidence="6">
    <location>
        <begin position="155"/>
        <end position="176"/>
    </location>
</feature>
<evidence type="ECO:0000256" key="4">
    <source>
        <dbReference type="ARBA" id="ARBA00022989"/>
    </source>
</evidence>
<name>A0ABU1MXD3_9CAUL</name>
<feature type="transmembrane region" description="Helical" evidence="6">
    <location>
        <begin position="20"/>
        <end position="41"/>
    </location>
</feature>
<feature type="transmembrane region" description="Helical" evidence="6">
    <location>
        <begin position="398"/>
        <end position="417"/>
    </location>
</feature>
<evidence type="ECO:0000256" key="1">
    <source>
        <dbReference type="ARBA" id="ARBA00004651"/>
    </source>
</evidence>
<evidence type="ECO:0000313" key="7">
    <source>
        <dbReference type="EMBL" id="MDR6530838.1"/>
    </source>
</evidence>
<evidence type="ECO:0000256" key="2">
    <source>
        <dbReference type="ARBA" id="ARBA00022475"/>
    </source>
</evidence>
<proteinExistence type="predicted"/>
<evidence type="ECO:0000256" key="3">
    <source>
        <dbReference type="ARBA" id="ARBA00022692"/>
    </source>
</evidence>
<accession>A0ABU1MXD3</accession>
<feature type="transmembrane region" description="Helical" evidence="6">
    <location>
        <begin position="370"/>
        <end position="392"/>
    </location>
</feature>
<comment type="subcellular location">
    <subcellularLocation>
        <location evidence="1">Cell membrane</location>
        <topology evidence="1">Multi-pass membrane protein</topology>
    </subcellularLocation>
</comment>
<dbReference type="InterPro" id="IPR002797">
    <property type="entry name" value="Polysacc_synth"/>
</dbReference>
<feature type="transmembrane region" description="Helical" evidence="6">
    <location>
        <begin position="337"/>
        <end position="358"/>
    </location>
</feature>
<evidence type="ECO:0000313" key="8">
    <source>
        <dbReference type="Proteomes" id="UP001262754"/>
    </source>
</evidence>
<keyword evidence="4 6" id="KW-1133">Transmembrane helix</keyword>
<sequence length="431" mass="45206">MRLPVNPRELAGKVLTSKGFRDAVLVYFAYCFRFISPLLLYPLLTRRLGVDGFSVYATAYSIALLTSIVVEYGFNLSGTRDIATAADDEQRGQIVGRISLAKALLCLPAVVIGFALGATNPVVGGDPAVTLASIAIGCALGLSAFWYFQGMRRIFLAVSLEVSGQVIGLISTFLLVQHPKDTILALSIQAGAIAITSLGGVFIMLRQYPDRAKSNVREAMDALVTGFPIFISRSAVVIYGTAGVFVLGLTSSATHAAWYGAAERIIAPAAALLRPMSTILLPRLSAQASEDPRKAARTAGLICAATGALYLFGALIVCLGAPILFKVIFGAGFAGGAPVLAVLAFVMPAAALNTIIVNQLMVALRLDKKIAQVVLAGAAVSLASAFVLSHSFGGVGMAASRLLSELFIFGFAAFLSWRHLGSNRSVTSATR</sequence>
<keyword evidence="5 6" id="KW-0472">Membrane</keyword>
<evidence type="ECO:0000256" key="6">
    <source>
        <dbReference type="SAM" id="Phobius"/>
    </source>
</evidence>
<gene>
    <name evidence="7" type="ORF">J2800_001577</name>
</gene>
<feature type="transmembrane region" description="Helical" evidence="6">
    <location>
        <begin position="298"/>
        <end position="325"/>
    </location>
</feature>
<dbReference type="PANTHER" id="PTHR30250:SF11">
    <property type="entry name" value="O-ANTIGEN TRANSPORTER-RELATED"/>
    <property type="match status" value="1"/>
</dbReference>
<reference evidence="7 8" key="1">
    <citation type="submission" date="2023-07" db="EMBL/GenBank/DDBJ databases">
        <title>Sorghum-associated microbial communities from plants grown in Nebraska, USA.</title>
        <authorList>
            <person name="Schachtman D."/>
        </authorList>
    </citation>
    <scope>NUCLEOTIDE SEQUENCE [LARGE SCALE GENOMIC DNA]</scope>
    <source>
        <strain evidence="7 8">DS2154</strain>
    </source>
</reference>
<feature type="transmembrane region" description="Helical" evidence="6">
    <location>
        <begin position="53"/>
        <end position="74"/>
    </location>
</feature>